<dbReference type="SMART" id="SM00400">
    <property type="entry name" value="ZnF_CHCC"/>
    <property type="match status" value="1"/>
</dbReference>
<dbReference type="Gene3D" id="1.20.50.20">
    <property type="entry name" value="DnaG, RNA polymerase domain, helical bundle"/>
    <property type="match status" value="1"/>
</dbReference>
<dbReference type="SUPFAM" id="SSF117023">
    <property type="entry name" value="DNA primase DnaG, C-terminal domain"/>
    <property type="match status" value="1"/>
</dbReference>
<dbReference type="NCBIfam" id="TIGR01391">
    <property type="entry name" value="dnaG"/>
    <property type="match status" value="1"/>
</dbReference>
<evidence type="ECO:0000256" key="12">
    <source>
        <dbReference type="HAMAP-Rule" id="MF_00974"/>
    </source>
</evidence>
<dbReference type="PROSITE" id="PS50880">
    <property type="entry name" value="TOPRIM"/>
    <property type="match status" value="1"/>
</dbReference>
<dbReference type="GO" id="GO:1990077">
    <property type="term" value="C:primosome complex"/>
    <property type="evidence" value="ECO:0007669"/>
    <property type="project" value="UniProtKB-KW"/>
</dbReference>
<keyword evidence="9" id="KW-0460">Magnesium</keyword>
<evidence type="ECO:0000256" key="7">
    <source>
        <dbReference type="ARBA" id="ARBA00022771"/>
    </source>
</evidence>
<dbReference type="InterPro" id="IPR034151">
    <property type="entry name" value="TOPRIM_DnaG_bac"/>
</dbReference>
<dbReference type="InterPro" id="IPR036977">
    <property type="entry name" value="DNA_primase_Znf_CHC2"/>
</dbReference>
<evidence type="ECO:0000256" key="4">
    <source>
        <dbReference type="ARBA" id="ARBA00022695"/>
    </source>
</evidence>
<proteinExistence type="inferred from homology"/>
<keyword evidence="7 12" id="KW-0863">Zinc-finger</keyword>
<evidence type="ECO:0000256" key="13">
    <source>
        <dbReference type="PIRNR" id="PIRNR002811"/>
    </source>
</evidence>
<keyword evidence="11 12" id="KW-0804">Transcription</keyword>
<comment type="subunit">
    <text evidence="12">Monomer. Interacts with DnaB.</text>
</comment>
<dbReference type="FunFam" id="3.40.1360.10:FF:000002">
    <property type="entry name" value="DNA primase"/>
    <property type="match status" value="1"/>
</dbReference>
<evidence type="ECO:0000313" key="16">
    <source>
        <dbReference type="EMBL" id="AYN24449.1"/>
    </source>
</evidence>
<keyword evidence="10 12" id="KW-0238">DNA-binding</keyword>
<feature type="domain" description="Toprim" evidence="15">
    <location>
        <begin position="258"/>
        <end position="340"/>
    </location>
</feature>
<dbReference type="InterPro" id="IPR050219">
    <property type="entry name" value="DnaG_primase"/>
</dbReference>
<dbReference type="Pfam" id="PF08278">
    <property type="entry name" value="DnaG_DnaB_bind"/>
    <property type="match status" value="1"/>
</dbReference>
<dbReference type="Gene3D" id="3.90.980.10">
    <property type="entry name" value="DNA primase, catalytic core, N-terminal domain"/>
    <property type="match status" value="1"/>
</dbReference>
<dbReference type="CDD" id="cd03364">
    <property type="entry name" value="TOPRIM_DnaG_primases"/>
    <property type="match status" value="1"/>
</dbReference>
<dbReference type="Gene3D" id="1.10.860.10">
    <property type="entry name" value="DNAb Helicase, Chain A"/>
    <property type="match status" value="1"/>
</dbReference>
<dbReference type="HAMAP" id="MF_00974">
    <property type="entry name" value="DNA_primase_DnaG"/>
    <property type="match status" value="1"/>
</dbReference>
<evidence type="ECO:0000313" key="17">
    <source>
        <dbReference type="Proteomes" id="UP000271533"/>
    </source>
</evidence>
<dbReference type="Pfam" id="PF08275">
    <property type="entry name" value="DNAG_N"/>
    <property type="match status" value="1"/>
</dbReference>
<evidence type="ECO:0000256" key="6">
    <source>
        <dbReference type="ARBA" id="ARBA00022723"/>
    </source>
</evidence>
<dbReference type="InterPro" id="IPR016136">
    <property type="entry name" value="DNA_helicase_N/primase_C"/>
</dbReference>
<evidence type="ECO:0000256" key="5">
    <source>
        <dbReference type="ARBA" id="ARBA00022705"/>
    </source>
</evidence>
<dbReference type="SUPFAM" id="SSF57783">
    <property type="entry name" value="Zinc beta-ribbon"/>
    <property type="match status" value="1"/>
</dbReference>
<evidence type="ECO:0000256" key="3">
    <source>
        <dbReference type="ARBA" id="ARBA00022679"/>
    </source>
</evidence>
<evidence type="ECO:0000256" key="10">
    <source>
        <dbReference type="ARBA" id="ARBA00023125"/>
    </source>
</evidence>
<dbReference type="InterPro" id="IPR006171">
    <property type="entry name" value="TOPRIM_dom"/>
</dbReference>
<gene>
    <name evidence="12" type="primary">dnaG</name>
    <name evidence="16" type="ORF">D8S97_00380</name>
</gene>
<dbReference type="SMART" id="SM00493">
    <property type="entry name" value="TOPRIM"/>
    <property type="match status" value="1"/>
</dbReference>
<dbReference type="SUPFAM" id="SSF56731">
    <property type="entry name" value="DNA primase core"/>
    <property type="match status" value="1"/>
</dbReference>
<accession>A0A3G2I593</accession>
<dbReference type="PANTHER" id="PTHR30313:SF2">
    <property type="entry name" value="DNA PRIMASE"/>
    <property type="match status" value="1"/>
</dbReference>
<dbReference type="GO" id="GO:0003677">
    <property type="term" value="F:DNA binding"/>
    <property type="evidence" value="ECO:0007669"/>
    <property type="project" value="UniProtKB-KW"/>
</dbReference>
<dbReference type="Pfam" id="PF10410">
    <property type="entry name" value="DnaB_bind"/>
    <property type="match status" value="1"/>
</dbReference>
<dbReference type="GO" id="GO:0008270">
    <property type="term" value="F:zinc ion binding"/>
    <property type="evidence" value="ECO:0007669"/>
    <property type="project" value="UniProtKB-UniRule"/>
</dbReference>
<dbReference type="GO" id="GO:0005737">
    <property type="term" value="C:cytoplasm"/>
    <property type="evidence" value="ECO:0007669"/>
    <property type="project" value="TreeGrafter"/>
</dbReference>
<dbReference type="GO" id="GO:0000428">
    <property type="term" value="C:DNA-directed RNA polymerase complex"/>
    <property type="evidence" value="ECO:0007669"/>
    <property type="project" value="UniProtKB-KW"/>
</dbReference>
<name>A0A3G2I593_BUCRM</name>
<comment type="similarity">
    <text evidence="12 13">Belongs to the DnaG primase family.</text>
</comment>
<comment type="cofactor">
    <cofactor evidence="12 13 14">
        <name>Zn(2+)</name>
        <dbReference type="ChEBI" id="CHEBI:29105"/>
    </cofactor>
    <text evidence="12 13 14">Binds 1 zinc ion per monomer.</text>
</comment>
<dbReference type="OrthoDB" id="9803773at2"/>
<dbReference type="Pfam" id="PF13155">
    <property type="entry name" value="Toprim_2"/>
    <property type="match status" value="1"/>
</dbReference>
<dbReference type="InterPro" id="IPR030846">
    <property type="entry name" value="DnaG_bac"/>
</dbReference>
<dbReference type="Proteomes" id="UP000271533">
    <property type="component" value="Chromosome"/>
</dbReference>
<dbReference type="InterPro" id="IPR019475">
    <property type="entry name" value="DNA_primase_DnaB-bd"/>
</dbReference>
<keyword evidence="4 12" id="KW-0548">Nucleotidyltransferase</keyword>
<comment type="catalytic activity">
    <reaction evidence="12">
        <text>ssDNA + n NTP = ssDNA/pppN(pN)n-1 hybrid + (n-1) diphosphate.</text>
        <dbReference type="EC" id="2.7.7.101"/>
    </reaction>
</comment>
<keyword evidence="6 12" id="KW-0479">Metal-binding</keyword>
<evidence type="ECO:0000256" key="9">
    <source>
        <dbReference type="ARBA" id="ARBA00022842"/>
    </source>
</evidence>
<comment type="domain">
    <text evidence="12">Contains an N-terminal zinc-binding domain, a central core domain that contains the primase activity, and a C-terminal DnaB-binding domain.</text>
</comment>
<keyword evidence="1 12" id="KW-0240">DNA-directed RNA polymerase</keyword>
<keyword evidence="5 12" id="KW-0235">DNA replication</keyword>
<dbReference type="InterPro" id="IPR013264">
    <property type="entry name" value="DNAG_N"/>
</dbReference>
<dbReference type="GO" id="GO:0006269">
    <property type="term" value="P:DNA replication, synthesis of primer"/>
    <property type="evidence" value="ECO:0007669"/>
    <property type="project" value="UniProtKB-UniRule"/>
</dbReference>
<dbReference type="PANTHER" id="PTHR30313">
    <property type="entry name" value="DNA PRIMASE"/>
    <property type="match status" value="1"/>
</dbReference>
<dbReference type="InterPro" id="IPR006295">
    <property type="entry name" value="DNA_primase_DnaG"/>
</dbReference>
<feature type="zinc finger region" description="CHC2-type" evidence="12 14">
    <location>
        <begin position="40"/>
        <end position="64"/>
    </location>
</feature>
<evidence type="ECO:0000256" key="11">
    <source>
        <dbReference type="ARBA" id="ARBA00023163"/>
    </source>
</evidence>
<reference evidence="16 17" key="1">
    <citation type="submission" date="2018-10" db="EMBL/GenBank/DDBJ databases">
        <title>Genome sequence of the corn leaf aphid (Rhopalosiphum maidis Fitch).</title>
        <authorList>
            <person name="Chen W."/>
            <person name="Shakir S."/>
            <person name="Bigham M."/>
            <person name="Fei Z."/>
            <person name="Jander G."/>
        </authorList>
    </citation>
    <scope>NUCLEOTIDE SEQUENCE [LARGE SCALE GENOMIC DNA]</scope>
    <source>
        <strain evidence="16 17">BTI</strain>
    </source>
</reference>
<dbReference type="SMART" id="SM00766">
    <property type="entry name" value="DnaG_DnaB_bind"/>
    <property type="match status" value="1"/>
</dbReference>
<organism evidence="16 17">
    <name type="scientific">Buchnera aphidicola subsp. Rhopalosiphum maidis</name>
    <dbReference type="NCBI Taxonomy" id="118109"/>
    <lineage>
        <taxon>Bacteria</taxon>
        <taxon>Pseudomonadati</taxon>
        <taxon>Pseudomonadota</taxon>
        <taxon>Gammaproteobacteria</taxon>
        <taxon>Enterobacterales</taxon>
        <taxon>Erwiniaceae</taxon>
        <taxon>Buchnera</taxon>
    </lineage>
</organism>
<evidence type="ECO:0000259" key="15">
    <source>
        <dbReference type="PROSITE" id="PS50880"/>
    </source>
</evidence>
<keyword evidence="8 12" id="KW-0862">Zinc</keyword>
<dbReference type="InterPro" id="IPR002694">
    <property type="entry name" value="Znf_CHC2"/>
</dbReference>
<keyword evidence="3 12" id="KW-0808">Transferase</keyword>
<dbReference type="FunFam" id="3.90.580.10:FF:000001">
    <property type="entry name" value="DNA primase"/>
    <property type="match status" value="1"/>
</dbReference>
<evidence type="ECO:0000256" key="14">
    <source>
        <dbReference type="PIRSR" id="PIRSR002811-1"/>
    </source>
</evidence>
<keyword evidence="2 12" id="KW-0639">Primosome</keyword>
<evidence type="ECO:0000256" key="1">
    <source>
        <dbReference type="ARBA" id="ARBA00022478"/>
    </source>
</evidence>
<dbReference type="RefSeq" id="WP_158360954.1">
    <property type="nucleotide sequence ID" value="NZ_CP032759.1"/>
</dbReference>
<dbReference type="EC" id="2.7.7.101" evidence="12"/>
<dbReference type="Gene3D" id="3.40.1360.10">
    <property type="match status" value="1"/>
</dbReference>
<dbReference type="PIRSF" id="PIRSF002811">
    <property type="entry name" value="DnaG"/>
    <property type="match status" value="1"/>
</dbReference>
<evidence type="ECO:0000256" key="8">
    <source>
        <dbReference type="ARBA" id="ARBA00022833"/>
    </source>
</evidence>
<dbReference type="Gene3D" id="3.90.580.10">
    <property type="entry name" value="Zinc finger, CHC2-type domain"/>
    <property type="match status" value="1"/>
</dbReference>
<dbReference type="AlphaFoldDB" id="A0A3G2I593"/>
<dbReference type="EMBL" id="CP032759">
    <property type="protein sequence ID" value="AYN24449.1"/>
    <property type="molecule type" value="Genomic_DNA"/>
</dbReference>
<dbReference type="Pfam" id="PF01807">
    <property type="entry name" value="Zn_ribbon_DnaG"/>
    <property type="match status" value="1"/>
</dbReference>
<protein>
    <recommendedName>
        <fullName evidence="12 13">DNA primase</fullName>
        <ecNumber evidence="12">2.7.7.101</ecNumber>
    </recommendedName>
</protein>
<dbReference type="InterPro" id="IPR013173">
    <property type="entry name" value="DNA_primase_DnaG_DnaB-bd_dom"/>
</dbReference>
<comment type="function">
    <text evidence="12 13">RNA polymerase that catalyzes the synthesis of short RNA molecules used as primers for DNA polymerase during DNA replication.</text>
</comment>
<evidence type="ECO:0000256" key="2">
    <source>
        <dbReference type="ARBA" id="ARBA00022515"/>
    </source>
</evidence>
<dbReference type="InterPro" id="IPR037068">
    <property type="entry name" value="DNA_primase_core_N_sf"/>
</dbReference>
<sequence>MSGKIPKYFINELLFRTNIVELIETRIKLKKNGKNYQTHCPFHNDKTPSFTVSYEKQFYYCFGCNAHGNAIDFLINYDNLNFVESIEELATMHSVEVPFDKKGIIEKKNYLKKQKLYLLMNKISKFYQKNIIFTDSANKYLIKRGINKNMINIFCIGFSSNKWSFFSKKFSLKKDFEQDLLHYKIISTNKKGDVYDPFQGRIIFPIHDQHGRITSFGGRSITNHILPKYLNSHETDIFHKGKQIYGLYQVKKKHSKPKYLLVVEGYIDVIMLTQYNIEYAVSSLGTSITKEHIQILFRHTNTVIYCYDGDDAGRNASWRALKIALPYISDKKSIKFIMLPKNEDPDTIIKKEGKKKFQLRIDNALTMSKFFFKNILKNVDLSSNDDKFHLSVRALPLINCISSDTIRIYLRQILARIIGILDDYQFEKFLYEKERKSKSLQFQIKYTPMRTLIGLLIQNPNLAKLVPSTKKFENEKIKGLPIFLEILKTCSNNPDFNTGQLLEFYRHSKIINILKILSKWDHMIIKEKIQNMFLDLLKNTYSKILEKKQEKLIAKERIEGLTIDEKKEIWSINKILSKKNNFLYDK</sequence>
<dbReference type="GO" id="GO:0003899">
    <property type="term" value="F:DNA-directed RNA polymerase activity"/>
    <property type="evidence" value="ECO:0007669"/>
    <property type="project" value="UniProtKB-UniRule"/>
</dbReference>